<feature type="transmembrane region" description="Helical" evidence="8">
    <location>
        <begin position="121"/>
        <end position="141"/>
    </location>
</feature>
<feature type="transmembrane region" description="Helical" evidence="8">
    <location>
        <begin position="229"/>
        <end position="252"/>
    </location>
</feature>
<comment type="subcellular location">
    <subcellularLocation>
        <location evidence="1 8">Cell membrane</location>
        <topology evidence="1 8">Multi-pass membrane protein</topology>
    </subcellularLocation>
</comment>
<dbReference type="PANTHER" id="PTHR43227">
    <property type="entry name" value="BLL4140 PROTEIN"/>
    <property type="match status" value="1"/>
</dbReference>
<evidence type="ECO:0000313" key="11">
    <source>
        <dbReference type="Proteomes" id="UP000251205"/>
    </source>
</evidence>
<dbReference type="EMBL" id="QMKK01000042">
    <property type="protein sequence ID" value="RAX40469.1"/>
    <property type="molecule type" value="Genomic_DNA"/>
</dbReference>
<dbReference type="InterPro" id="IPR035906">
    <property type="entry name" value="MetI-like_sf"/>
</dbReference>
<dbReference type="PROSITE" id="PS50928">
    <property type="entry name" value="ABC_TM1"/>
    <property type="match status" value="1"/>
</dbReference>
<dbReference type="InterPro" id="IPR000515">
    <property type="entry name" value="MetI-like"/>
</dbReference>
<evidence type="ECO:0000256" key="7">
    <source>
        <dbReference type="ARBA" id="ARBA00023136"/>
    </source>
</evidence>
<feature type="transmembrane region" description="Helical" evidence="8">
    <location>
        <begin position="88"/>
        <end position="109"/>
    </location>
</feature>
<feature type="transmembrane region" description="Helical" evidence="8">
    <location>
        <begin position="25"/>
        <end position="52"/>
    </location>
</feature>
<gene>
    <name evidence="10" type="ORF">DQ393_17055</name>
</gene>
<dbReference type="Pfam" id="PF00528">
    <property type="entry name" value="BPD_transp_1"/>
    <property type="match status" value="1"/>
</dbReference>
<dbReference type="Proteomes" id="UP000251205">
    <property type="component" value="Unassembled WGS sequence"/>
</dbReference>
<evidence type="ECO:0000313" key="10">
    <source>
        <dbReference type="EMBL" id="RAX40469.1"/>
    </source>
</evidence>
<keyword evidence="4" id="KW-1003">Cell membrane</keyword>
<evidence type="ECO:0000256" key="3">
    <source>
        <dbReference type="ARBA" id="ARBA00022448"/>
    </source>
</evidence>
<dbReference type="AlphaFoldDB" id="A0A329Y8I0"/>
<evidence type="ECO:0000256" key="1">
    <source>
        <dbReference type="ARBA" id="ARBA00004651"/>
    </source>
</evidence>
<sequence>MIHQKQIHNGEPTPRRNTRLRRKQLAGLAFVAPALVLVLIFFIIPLGMAFWMSLHNWPLLGKPRFIWFDNYARLASDAQFWSSLRFTVYYTLVVTVAIFAVAFPMALFAEKSRRLTKLFRTAFFLPVVVGFGSASLLWAWLLDVDSGLFSPAAQYLGLTASRFNLLASFDTTFWSIIAMVVWKTAGFNMIILLTGLQGISTEVQEAARMDGASSWRRFRRITLPLMRRTIALALILSVSGSMLAFDQFYIIADGGPQNRTVTAVYWIFSQSFGSFHLGYGAALSMVLLAILVFISVLQLRLLRNPEGM</sequence>
<keyword evidence="6 8" id="KW-1133">Transmembrane helix</keyword>
<dbReference type="Gene3D" id="1.10.3720.10">
    <property type="entry name" value="MetI-like"/>
    <property type="match status" value="1"/>
</dbReference>
<feature type="transmembrane region" description="Helical" evidence="8">
    <location>
        <begin position="272"/>
        <end position="299"/>
    </location>
</feature>
<dbReference type="GO" id="GO:0055085">
    <property type="term" value="P:transmembrane transport"/>
    <property type="evidence" value="ECO:0007669"/>
    <property type="project" value="InterPro"/>
</dbReference>
<protein>
    <submittedName>
        <fullName evidence="10">Sugar ABC transporter permease</fullName>
    </submittedName>
</protein>
<dbReference type="RefSeq" id="WP_112343066.1">
    <property type="nucleotide sequence ID" value="NZ_QMKK01000042.1"/>
</dbReference>
<dbReference type="SUPFAM" id="SSF161098">
    <property type="entry name" value="MetI-like"/>
    <property type="match status" value="1"/>
</dbReference>
<evidence type="ECO:0000256" key="2">
    <source>
        <dbReference type="ARBA" id="ARBA00009306"/>
    </source>
</evidence>
<accession>A0A329Y8I0</accession>
<organism evidence="10 11">
    <name type="scientific">Rhizobium tropici</name>
    <dbReference type="NCBI Taxonomy" id="398"/>
    <lineage>
        <taxon>Bacteria</taxon>
        <taxon>Pseudomonadati</taxon>
        <taxon>Pseudomonadota</taxon>
        <taxon>Alphaproteobacteria</taxon>
        <taxon>Hyphomicrobiales</taxon>
        <taxon>Rhizobiaceae</taxon>
        <taxon>Rhizobium/Agrobacterium group</taxon>
        <taxon>Rhizobium</taxon>
    </lineage>
</organism>
<comment type="similarity">
    <text evidence="2 8">Belongs to the binding-protein-dependent transport system permease family.</text>
</comment>
<keyword evidence="5 8" id="KW-0812">Transmembrane</keyword>
<feature type="transmembrane region" description="Helical" evidence="8">
    <location>
        <begin position="161"/>
        <end position="182"/>
    </location>
</feature>
<reference evidence="10 11" key="1">
    <citation type="submission" date="2018-06" db="EMBL/GenBank/DDBJ databases">
        <title>Whole Genome Sequence of an efficient microsymbiont, Rhizobium tropici.</title>
        <authorList>
            <person name="Srinivasan R."/>
            <person name="Singh H.V."/>
            <person name="Srivastava R."/>
            <person name="Kumari B."/>
            <person name="Radhakrishna A."/>
        </authorList>
    </citation>
    <scope>NUCLEOTIDE SEQUENCE [LARGE SCALE GENOMIC DNA]</scope>
    <source>
        <strain evidence="10 11">IGFRI Rhizo-19</strain>
    </source>
</reference>
<evidence type="ECO:0000256" key="5">
    <source>
        <dbReference type="ARBA" id="ARBA00022692"/>
    </source>
</evidence>
<feature type="domain" description="ABC transmembrane type-1" evidence="9">
    <location>
        <begin position="84"/>
        <end position="298"/>
    </location>
</feature>
<dbReference type="CDD" id="cd06261">
    <property type="entry name" value="TM_PBP2"/>
    <property type="match status" value="1"/>
</dbReference>
<dbReference type="GO" id="GO:0005886">
    <property type="term" value="C:plasma membrane"/>
    <property type="evidence" value="ECO:0007669"/>
    <property type="project" value="UniProtKB-SubCell"/>
</dbReference>
<dbReference type="OrthoDB" id="7375219at2"/>
<keyword evidence="3 8" id="KW-0813">Transport</keyword>
<comment type="caution">
    <text evidence="10">The sequence shown here is derived from an EMBL/GenBank/DDBJ whole genome shotgun (WGS) entry which is preliminary data.</text>
</comment>
<evidence type="ECO:0000256" key="4">
    <source>
        <dbReference type="ARBA" id="ARBA00022475"/>
    </source>
</evidence>
<evidence type="ECO:0000256" key="8">
    <source>
        <dbReference type="RuleBase" id="RU363032"/>
    </source>
</evidence>
<keyword evidence="7 8" id="KW-0472">Membrane</keyword>
<name>A0A329Y8I0_RHITR</name>
<dbReference type="PANTHER" id="PTHR43227:SF8">
    <property type="entry name" value="DIACETYLCHITOBIOSE UPTAKE SYSTEM PERMEASE PROTEIN DASB"/>
    <property type="match status" value="1"/>
</dbReference>
<evidence type="ECO:0000259" key="9">
    <source>
        <dbReference type="PROSITE" id="PS50928"/>
    </source>
</evidence>
<evidence type="ECO:0000256" key="6">
    <source>
        <dbReference type="ARBA" id="ARBA00022989"/>
    </source>
</evidence>
<proteinExistence type="inferred from homology"/>
<dbReference type="InterPro" id="IPR050809">
    <property type="entry name" value="UgpAE/MalFG_permease"/>
</dbReference>